<evidence type="ECO:0000313" key="2">
    <source>
        <dbReference type="EMBL" id="TGE37541.1"/>
    </source>
</evidence>
<keyword evidence="3" id="KW-1185">Reference proteome</keyword>
<organism evidence="2 3">
    <name type="scientific">Desulfosporosinus fructosivorans</name>
    <dbReference type="NCBI Taxonomy" id="2018669"/>
    <lineage>
        <taxon>Bacteria</taxon>
        <taxon>Bacillati</taxon>
        <taxon>Bacillota</taxon>
        <taxon>Clostridia</taxon>
        <taxon>Eubacteriales</taxon>
        <taxon>Desulfitobacteriaceae</taxon>
        <taxon>Desulfosporosinus</taxon>
    </lineage>
</organism>
<feature type="region of interest" description="Disordered" evidence="1">
    <location>
        <begin position="17"/>
        <end position="49"/>
    </location>
</feature>
<name>A0A4Z0R390_9FIRM</name>
<feature type="compositionally biased region" description="Polar residues" evidence="1">
    <location>
        <begin position="39"/>
        <end position="48"/>
    </location>
</feature>
<protein>
    <submittedName>
        <fullName evidence="2">Uncharacterized protein</fullName>
    </submittedName>
</protein>
<sequence>MKGIGIPMSKLEEREAVVRRKSTVKTKVNDDSTEKTEQPQKAVQSNSEQTDKLIQRSYYLTDKLQKAITIKTAEGDLDKSGVVREALKLYLADILEKI</sequence>
<evidence type="ECO:0000256" key="1">
    <source>
        <dbReference type="SAM" id="MobiDB-lite"/>
    </source>
</evidence>
<accession>A0A4Z0R390</accession>
<reference evidence="2 3" key="1">
    <citation type="submission" date="2019-03" db="EMBL/GenBank/DDBJ databases">
        <title>Draft Genome Sequence of Desulfosporosinus fructosivorans Strain 63.6F, Isolated from Marine Sediment in the Baltic Sea.</title>
        <authorList>
            <person name="Hausmann B."/>
            <person name="Vandieken V."/>
            <person name="Pjevac P."/>
            <person name="Schreck K."/>
            <person name="Herbold C.W."/>
            <person name="Loy A."/>
        </authorList>
    </citation>
    <scope>NUCLEOTIDE SEQUENCE [LARGE SCALE GENOMIC DNA]</scope>
    <source>
        <strain evidence="2 3">63.6F</strain>
    </source>
</reference>
<dbReference type="Proteomes" id="UP000298460">
    <property type="component" value="Unassembled WGS sequence"/>
</dbReference>
<comment type="caution">
    <text evidence="2">The sequence shown here is derived from an EMBL/GenBank/DDBJ whole genome shotgun (WGS) entry which is preliminary data.</text>
</comment>
<proteinExistence type="predicted"/>
<feature type="compositionally biased region" description="Basic and acidic residues" evidence="1">
    <location>
        <begin position="27"/>
        <end position="38"/>
    </location>
</feature>
<dbReference type="EMBL" id="SPQQ01000004">
    <property type="protein sequence ID" value="TGE37541.1"/>
    <property type="molecule type" value="Genomic_DNA"/>
</dbReference>
<evidence type="ECO:0000313" key="3">
    <source>
        <dbReference type="Proteomes" id="UP000298460"/>
    </source>
</evidence>
<gene>
    <name evidence="2" type="ORF">E4K67_12395</name>
</gene>
<dbReference type="AlphaFoldDB" id="A0A4Z0R390"/>